<proteinExistence type="predicted"/>
<feature type="region of interest" description="Disordered" evidence="1">
    <location>
        <begin position="1"/>
        <end position="35"/>
    </location>
</feature>
<evidence type="ECO:0000313" key="2">
    <source>
        <dbReference type="EMBL" id="MBX47802.1"/>
    </source>
</evidence>
<feature type="compositionally biased region" description="Basic and acidic residues" evidence="1">
    <location>
        <begin position="12"/>
        <end position="25"/>
    </location>
</feature>
<protein>
    <submittedName>
        <fullName evidence="2">Uncharacterized protein</fullName>
    </submittedName>
</protein>
<sequence length="35" mass="4213">MWQLAQQNQPCQHHDTWHNYTEHTPKSSRAPSRNP</sequence>
<reference evidence="2" key="1">
    <citation type="submission" date="2018-02" db="EMBL/GenBank/DDBJ databases">
        <title>Rhizophora mucronata_Transcriptome.</title>
        <authorList>
            <person name="Meera S.P."/>
            <person name="Sreeshan A."/>
            <person name="Augustine A."/>
        </authorList>
    </citation>
    <scope>NUCLEOTIDE SEQUENCE</scope>
    <source>
        <tissue evidence="2">Leaf</tissue>
    </source>
</reference>
<organism evidence="2">
    <name type="scientific">Rhizophora mucronata</name>
    <name type="common">Asiatic mangrove</name>
    <dbReference type="NCBI Taxonomy" id="61149"/>
    <lineage>
        <taxon>Eukaryota</taxon>
        <taxon>Viridiplantae</taxon>
        <taxon>Streptophyta</taxon>
        <taxon>Embryophyta</taxon>
        <taxon>Tracheophyta</taxon>
        <taxon>Spermatophyta</taxon>
        <taxon>Magnoliopsida</taxon>
        <taxon>eudicotyledons</taxon>
        <taxon>Gunneridae</taxon>
        <taxon>Pentapetalae</taxon>
        <taxon>rosids</taxon>
        <taxon>fabids</taxon>
        <taxon>Malpighiales</taxon>
        <taxon>Rhizophoraceae</taxon>
        <taxon>Rhizophora</taxon>
    </lineage>
</organism>
<evidence type="ECO:0000256" key="1">
    <source>
        <dbReference type="SAM" id="MobiDB-lite"/>
    </source>
</evidence>
<dbReference type="EMBL" id="GGEC01067318">
    <property type="protein sequence ID" value="MBX47802.1"/>
    <property type="molecule type" value="Transcribed_RNA"/>
</dbReference>
<dbReference type="AlphaFoldDB" id="A0A2P2NZC0"/>
<feature type="compositionally biased region" description="Polar residues" evidence="1">
    <location>
        <begin position="1"/>
        <end position="11"/>
    </location>
</feature>
<name>A0A2P2NZC0_RHIMU</name>
<accession>A0A2P2NZC0</accession>